<dbReference type="InterPro" id="IPR000014">
    <property type="entry name" value="PAS"/>
</dbReference>
<dbReference type="NCBIfam" id="TIGR00254">
    <property type="entry name" value="GGDEF"/>
    <property type="match status" value="1"/>
</dbReference>
<dbReference type="InterPro" id="IPR000700">
    <property type="entry name" value="PAS-assoc_C"/>
</dbReference>
<feature type="domain" description="PAS" evidence="2">
    <location>
        <begin position="132"/>
        <end position="196"/>
    </location>
</feature>
<feature type="domain" description="PAC" evidence="3">
    <location>
        <begin position="204"/>
        <end position="256"/>
    </location>
</feature>
<evidence type="ECO:0000313" key="5">
    <source>
        <dbReference type="EMBL" id="OOZ40436.1"/>
    </source>
</evidence>
<dbReference type="SUPFAM" id="SSF55073">
    <property type="entry name" value="Nucleotide cyclase"/>
    <property type="match status" value="1"/>
</dbReference>
<dbReference type="InterPro" id="IPR000160">
    <property type="entry name" value="GGDEF_dom"/>
</dbReference>
<evidence type="ECO:0000259" key="3">
    <source>
        <dbReference type="PROSITE" id="PS50113"/>
    </source>
</evidence>
<dbReference type="InterPro" id="IPR013767">
    <property type="entry name" value="PAS_fold"/>
</dbReference>
<dbReference type="GO" id="GO:0003824">
    <property type="term" value="F:catalytic activity"/>
    <property type="evidence" value="ECO:0007669"/>
    <property type="project" value="UniProtKB-ARBA"/>
</dbReference>
<dbReference type="AlphaFoldDB" id="A0A1T2L674"/>
<gene>
    <name evidence="5" type="ORF">BOW53_07625</name>
</gene>
<dbReference type="OrthoDB" id="9812260at2"/>
<dbReference type="Gene3D" id="3.30.450.20">
    <property type="entry name" value="PAS domain"/>
    <property type="match status" value="2"/>
</dbReference>
<dbReference type="InterPro" id="IPR043128">
    <property type="entry name" value="Rev_trsase/Diguanyl_cyclase"/>
</dbReference>
<dbReference type="Pfam" id="PF00989">
    <property type="entry name" value="PAS"/>
    <property type="match status" value="2"/>
</dbReference>
<evidence type="ECO:0000256" key="1">
    <source>
        <dbReference type="ARBA" id="ARBA00001946"/>
    </source>
</evidence>
<dbReference type="RefSeq" id="WP_078483495.1">
    <property type="nucleotide sequence ID" value="NZ_MPRL01000025.1"/>
</dbReference>
<proteinExistence type="predicted"/>
<evidence type="ECO:0000313" key="6">
    <source>
        <dbReference type="Proteomes" id="UP000191110"/>
    </source>
</evidence>
<name>A0A1T2L674_9GAMM</name>
<dbReference type="SMART" id="SM00267">
    <property type="entry name" value="GGDEF"/>
    <property type="match status" value="1"/>
</dbReference>
<accession>A0A1T2L674</accession>
<dbReference type="Gene3D" id="3.30.70.270">
    <property type="match status" value="1"/>
</dbReference>
<feature type="domain" description="PAC" evidence="3">
    <location>
        <begin position="80"/>
        <end position="131"/>
    </location>
</feature>
<dbReference type="InterPro" id="IPR001610">
    <property type="entry name" value="PAC"/>
</dbReference>
<comment type="caution">
    <text evidence="5">The sequence shown here is derived from an EMBL/GenBank/DDBJ whole genome shotgun (WGS) entry which is preliminary data.</text>
</comment>
<evidence type="ECO:0008006" key="7">
    <source>
        <dbReference type="Google" id="ProtNLM"/>
    </source>
</evidence>
<dbReference type="PANTHER" id="PTHR44757:SF2">
    <property type="entry name" value="BIOFILM ARCHITECTURE MAINTENANCE PROTEIN MBAA"/>
    <property type="match status" value="1"/>
</dbReference>
<dbReference type="InterPro" id="IPR052155">
    <property type="entry name" value="Biofilm_reg_signaling"/>
</dbReference>
<keyword evidence="6" id="KW-1185">Reference proteome</keyword>
<evidence type="ECO:0000259" key="2">
    <source>
        <dbReference type="PROSITE" id="PS50112"/>
    </source>
</evidence>
<dbReference type="SUPFAM" id="SSF55785">
    <property type="entry name" value="PYP-like sensor domain (PAS domain)"/>
    <property type="match status" value="2"/>
</dbReference>
<dbReference type="SMART" id="SM00091">
    <property type="entry name" value="PAS"/>
    <property type="match status" value="2"/>
</dbReference>
<dbReference type="Pfam" id="PF00990">
    <property type="entry name" value="GGDEF"/>
    <property type="match status" value="1"/>
</dbReference>
<sequence length="419" mass="47422">MNSNGLSTQILIALTNHLQDAVFAVEEGCFIFVNQRVTDLFGYSELDIIGQPILDFVFEEDQPLVAARYKARLMGEQVESEYSFRIVTKSGEVREVNMRVGLTQDDEHSTTLIGSLQDITDAVQTRAALEHSQADIESILNNMPDVFYRTDMNGVITLMSPSCHEVIGYTPEEMIGRPMVDFYCDASDRERIVQALTEGEGKAQLVEACLRHKDQSSVWISSNAYIRYDESGEVICIEGISRNDTDRKALEERLAKLAKYDGLTKLLNRRAFLEEAAHQIEIAHRYHRPLSMMMLDLDWFKTINDRYGHYIGDETLVYFSHACQAVLRKTDIVGRMGGEEFAVLFPETSGEFANDMVERLRSRLSNPIDVGSVTLKITFSAGLITLKSDDHSAEMMLKRADQLLYQAKENGRDQIVIES</sequence>
<reference evidence="5 6" key="1">
    <citation type="submission" date="2016-11" db="EMBL/GenBank/DDBJ databases">
        <title>Mixed transmission modes and dynamic genome evolution in an obligate animal-bacterial symbiosis.</title>
        <authorList>
            <person name="Russell S.L."/>
            <person name="Corbett-Detig R.B."/>
            <person name="Cavanaugh C.M."/>
        </authorList>
    </citation>
    <scope>NUCLEOTIDE SEQUENCE [LARGE SCALE GENOMIC DNA]</scope>
    <source>
        <strain evidence="5">Sveles-Q1</strain>
    </source>
</reference>
<dbReference type="GO" id="GO:0006355">
    <property type="term" value="P:regulation of DNA-templated transcription"/>
    <property type="evidence" value="ECO:0007669"/>
    <property type="project" value="InterPro"/>
</dbReference>
<dbReference type="CDD" id="cd01949">
    <property type="entry name" value="GGDEF"/>
    <property type="match status" value="1"/>
</dbReference>
<evidence type="ECO:0000259" key="4">
    <source>
        <dbReference type="PROSITE" id="PS50887"/>
    </source>
</evidence>
<dbReference type="PROSITE" id="PS50887">
    <property type="entry name" value="GGDEF"/>
    <property type="match status" value="1"/>
</dbReference>
<dbReference type="PANTHER" id="PTHR44757">
    <property type="entry name" value="DIGUANYLATE CYCLASE DGCP"/>
    <property type="match status" value="1"/>
</dbReference>
<dbReference type="Proteomes" id="UP000191110">
    <property type="component" value="Unassembled WGS sequence"/>
</dbReference>
<dbReference type="SMART" id="SM00086">
    <property type="entry name" value="PAC"/>
    <property type="match status" value="2"/>
</dbReference>
<dbReference type="NCBIfam" id="TIGR00229">
    <property type="entry name" value="sensory_box"/>
    <property type="match status" value="2"/>
</dbReference>
<dbReference type="EMBL" id="MPRL01000025">
    <property type="protein sequence ID" value="OOZ40436.1"/>
    <property type="molecule type" value="Genomic_DNA"/>
</dbReference>
<protein>
    <recommendedName>
        <fullName evidence="7">Sensor domain-containing diguanylate cyclase</fullName>
    </recommendedName>
</protein>
<dbReference type="CDD" id="cd00130">
    <property type="entry name" value="PAS"/>
    <property type="match status" value="2"/>
</dbReference>
<feature type="domain" description="GGDEF" evidence="4">
    <location>
        <begin position="288"/>
        <end position="419"/>
    </location>
</feature>
<dbReference type="InterPro" id="IPR035965">
    <property type="entry name" value="PAS-like_dom_sf"/>
</dbReference>
<feature type="domain" description="PAS" evidence="2">
    <location>
        <begin position="26"/>
        <end position="76"/>
    </location>
</feature>
<dbReference type="InterPro" id="IPR029787">
    <property type="entry name" value="Nucleotide_cyclase"/>
</dbReference>
<comment type="cofactor">
    <cofactor evidence="1">
        <name>Mg(2+)</name>
        <dbReference type="ChEBI" id="CHEBI:18420"/>
    </cofactor>
</comment>
<dbReference type="PROSITE" id="PS50112">
    <property type="entry name" value="PAS"/>
    <property type="match status" value="2"/>
</dbReference>
<dbReference type="PROSITE" id="PS50113">
    <property type="entry name" value="PAC"/>
    <property type="match status" value="2"/>
</dbReference>
<organism evidence="5 6">
    <name type="scientific">Solemya pervernicosa gill symbiont</name>
    <dbReference type="NCBI Taxonomy" id="642797"/>
    <lineage>
        <taxon>Bacteria</taxon>
        <taxon>Pseudomonadati</taxon>
        <taxon>Pseudomonadota</taxon>
        <taxon>Gammaproteobacteria</taxon>
        <taxon>sulfur-oxidizing symbionts</taxon>
    </lineage>
</organism>
<dbReference type="FunFam" id="3.30.70.270:FF:000001">
    <property type="entry name" value="Diguanylate cyclase domain protein"/>
    <property type="match status" value="1"/>
</dbReference>